<reference evidence="4 5" key="1">
    <citation type="journal article" date="2013" name="Biodegradation">
        <title>Quantitative proteomic analysis of ibuprofen-degrading Patulibacter sp. strain I11.</title>
        <authorList>
            <person name="Almeida B."/>
            <person name="Kjeldal H."/>
            <person name="Lolas I."/>
            <person name="Knudsen A.D."/>
            <person name="Carvalho G."/>
            <person name="Nielsen K.L."/>
            <person name="Barreto Crespo M.T."/>
            <person name="Stensballe A."/>
            <person name="Nielsen J.L."/>
        </authorList>
    </citation>
    <scope>NUCLEOTIDE SEQUENCE [LARGE SCALE GENOMIC DNA]</scope>
    <source>
        <strain evidence="4 5">I11</strain>
    </source>
</reference>
<dbReference type="Gene3D" id="3.30.429.10">
    <property type="entry name" value="Macrophage Migration Inhibitory Factor"/>
    <property type="match status" value="2"/>
</dbReference>
<keyword evidence="2" id="KW-0413">Isomerase</keyword>
<feature type="domain" description="4-oxalocrotonate tautomerase-like" evidence="3">
    <location>
        <begin position="75"/>
        <end position="131"/>
    </location>
</feature>
<name>H0E8V8_9ACTN</name>
<evidence type="ECO:0000313" key="4">
    <source>
        <dbReference type="EMBL" id="EHN09913.1"/>
    </source>
</evidence>
<comment type="similarity">
    <text evidence="1">Belongs to the 4-oxalocrotonate tautomerase family.</text>
</comment>
<protein>
    <recommendedName>
        <fullName evidence="3">4-oxalocrotonate tautomerase-like domain-containing protein</fullName>
    </recommendedName>
</protein>
<evidence type="ECO:0000259" key="3">
    <source>
        <dbReference type="Pfam" id="PF01361"/>
    </source>
</evidence>
<dbReference type="PANTHER" id="PTHR35530">
    <property type="entry name" value="TAUTOMERASE-RELATED"/>
    <property type="match status" value="1"/>
</dbReference>
<gene>
    <name evidence="4" type="ORF">PAI11_32720</name>
</gene>
<dbReference type="AlphaFoldDB" id="H0E8V8"/>
<sequence>MPIMDLTYPQGALDADARGALTEQLTTILLRAERAPDTEFFRNVTWLYVHELPAEHVVAAGRPVPAPTFRLLVTTPEGALSDRRRRELVAEATTAIREAAGIPEAEALRVWVLCREIDEGSWGAGGQVISFQALREAAAAEREQAAPTAA</sequence>
<dbReference type="GO" id="GO:0016853">
    <property type="term" value="F:isomerase activity"/>
    <property type="evidence" value="ECO:0007669"/>
    <property type="project" value="UniProtKB-KW"/>
</dbReference>
<evidence type="ECO:0000256" key="2">
    <source>
        <dbReference type="ARBA" id="ARBA00023235"/>
    </source>
</evidence>
<dbReference type="InterPro" id="IPR014347">
    <property type="entry name" value="Tautomerase/MIF_sf"/>
</dbReference>
<dbReference type="RefSeq" id="WP_007577175.1">
    <property type="nucleotide sequence ID" value="NZ_AGUD01000247.1"/>
</dbReference>
<accession>H0E8V8</accession>
<dbReference type="SUPFAM" id="SSF55331">
    <property type="entry name" value="Tautomerase/MIF"/>
    <property type="match status" value="1"/>
</dbReference>
<comment type="caution">
    <text evidence="4">The sequence shown here is derived from an EMBL/GenBank/DDBJ whole genome shotgun (WGS) entry which is preliminary data.</text>
</comment>
<dbReference type="Proteomes" id="UP000005143">
    <property type="component" value="Unassembled WGS sequence"/>
</dbReference>
<organism evidence="4 5">
    <name type="scientific">Patulibacter medicamentivorans</name>
    <dbReference type="NCBI Taxonomy" id="1097667"/>
    <lineage>
        <taxon>Bacteria</taxon>
        <taxon>Bacillati</taxon>
        <taxon>Actinomycetota</taxon>
        <taxon>Thermoleophilia</taxon>
        <taxon>Solirubrobacterales</taxon>
        <taxon>Patulibacteraceae</taxon>
        <taxon>Patulibacter</taxon>
    </lineage>
</organism>
<proteinExistence type="inferred from homology"/>
<dbReference type="EMBL" id="AGUD01000247">
    <property type="protein sequence ID" value="EHN09913.1"/>
    <property type="molecule type" value="Genomic_DNA"/>
</dbReference>
<dbReference type="Pfam" id="PF01361">
    <property type="entry name" value="Tautomerase"/>
    <property type="match status" value="1"/>
</dbReference>
<dbReference type="InterPro" id="IPR004370">
    <property type="entry name" value="4-OT-like_dom"/>
</dbReference>
<dbReference type="PANTHER" id="PTHR35530:SF1">
    <property type="entry name" value="2-HYDROXYMUCONATE TAUTOMERASE"/>
    <property type="match status" value="1"/>
</dbReference>
<evidence type="ECO:0000313" key="5">
    <source>
        <dbReference type="Proteomes" id="UP000005143"/>
    </source>
</evidence>
<evidence type="ECO:0000256" key="1">
    <source>
        <dbReference type="ARBA" id="ARBA00006723"/>
    </source>
</evidence>
<dbReference type="OrthoDB" id="1438441at2"/>
<keyword evidence="5" id="KW-1185">Reference proteome</keyword>